<evidence type="ECO:0000256" key="1">
    <source>
        <dbReference type="SAM" id="MobiDB-lite"/>
    </source>
</evidence>
<feature type="region of interest" description="Disordered" evidence="1">
    <location>
        <begin position="50"/>
        <end position="93"/>
    </location>
</feature>
<feature type="compositionally biased region" description="Basic and acidic residues" evidence="1">
    <location>
        <begin position="70"/>
        <end position="80"/>
    </location>
</feature>
<accession>A0A8I6SML3</accession>
<dbReference type="Proteomes" id="UP000494040">
    <property type="component" value="Unassembled WGS sequence"/>
</dbReference>
<organism evidence="2 3">
    <name type="scientific">Cimex lectularius</name>
    <name type="common">Bed bug</name>
    <name type="synonym">Acanthia lectularia</name>
    <dbReference type="NCBI Taxonomy" id="79782"/>
    <lineage>
        <taxon>Eukaryota</taxon>
        <taxon>Metazoa</taxon>
        <taxon>Ecdysozoa</taxon>
        <taxon>Arthropoda</taxon>
        <taxon>Hexapoda</taxon>
        <taxon>Insecta</taxon>
        <taxon>Pterygota</taxon>
        <taxon>Neoptera</taxon>
        <taxon>Paraneoptera</taxon>
        <taxon>Hemiptera</taxon>
        <taxon>Heteroptera</taxon>
        <taxon>Panheteroptera</taxon>
        <taxon>Cimicomorpha</taxon>
        <taxon>Cimicidae</taxon>
        <taxon>Cimex</taxon>
    </lineage>
</organism>
<evidence type="ECO:0000313" key="3">
    <source>
        <dbReference type="Proteomes" id="UP000494040"/>
    </source>
</evidence>
<evidence type="ECO:0000313" key="2">
    <source>
        <dbReference type="EnsemblMetazoa" id="XP_024083838.1"/>
    </source>
</evidence>
<feature type="compositionally biased region" description="Basic and acidic residues" evidence="1">
    <location>
        <begin position="125"/>
        <end position="138"/>
    </location>
</feature>
<feature type="compositionally biased region" description="Polar residues" evidence="1">
    <location>
        <begin position="81"/>
        <end position="90"/>
    </location>
</feature>
<dbReference type="GeneID" id="112127323"/>
<dbReference type="OrthoDB" id="426657at2759"/>
<reference evidence="2" key="1">
    <citation type="submission" date="2022-01" db="UniProtKB">
        <authorList>
            <consortium name="EnsemblMetazoa"/>
        </authorList>
    </citation>
    <scope>IDENTIFICATION</scope>
</reference>
<feature type="compositionally biased region" description="Basic and acidic residues" evidence="1">
    <location>
        <begin position="1"/>
        <end position="11"/>
    </location>
</feature>
<protein>
    <submittedName>
        <fullName evidence="2">Uncharacterized protein</fullName>
    </submittedName>
</protein>
<dbReference type="AlphaFoldDB" id="A0A8I6SML3"/>
<dbReference type="EnsemblMetazoa" id="XM_024228070.1">
    <property type="protein sequence ID" value="XP_024083838.1"/>
    <property type="gene ID" value="LOC112127323"/>
</dbReference>
<keyword evidence="3" id="KW-1185">Reference proteome</keyword>
<name>A0A8I6SML3_CIMLE</name>
<dbReference type="RefSeq" id="XP_024083838.1">
    <property type="nucleotide sequence ID" value="XM_024228070.1"/>
</dbReference>
<feature type="compositionally biased region" description="Low complexity" evidence="1">
    <location>
        <begin position="112"/>
        <end position="124"/>
    </location>
</feature>
<feature type="region of interest" description="Disordered" evidence="1">
    <location>
        <begin position="107"/>
        <end position="138"/>
    </location>
</feature>
<sequence length="224" mass="25107">MGGDEALDKAVCRGSSGSPQKNSLVCPICRKRIGTFLRPAKNLKKIVNQPSWEEVKSQYPNEIKKKKKGKDGLYPKKNIDHTPSTNPTKKSSIKLEFDELITKLASEDENKLSQQSSSENLSQKRQGEALPNERKQVFVDEELEEYTQDDLLTEKLLCSSTSSLSTDNKVPGRDSITSEFIHFTPICAVPRTPPKVMPNGEKQIIPIYQPKNLTSTFDGREPKS</sequence>
<dbReference type="KEGG" id="clec:112127323"/>
<proteinExistence type="predicted"/>
<feature type="region of interest" description="Disordered" evidence="1">
    <location>
        <begin position="1"/>
        <end position="23"/>
    </location>
</feature>